<dbReference type="Pfam" id="PF02515">
    <property type="entry name" value="CoA_transf_3"/>
    <property type="match status" value="1"/>
</dbReference>
<dbReference type="AlphaFoldDB" id="A0A2W7MZL7"/>
<dbReference type="InterPro" id="IPR044855">
    <property type="entry name" value="CoA-Trfase_III_dom3_sf"/>
</dbReference>
<evidence type="ECO:0000313" key="3">
    <source>
        <dbReference type="EMBL" id="PZX13023.1"/>
    </source>
</evidence>
<evidence type="ECO:0000256" key="1">
    <source>
        <dbReference type="ARBA" id="ARBA00022679"/>
    </source>
</evidence>
<reference evidence="3 4" key="1">
    <citation type="submission" date="2018-06" db="EMBL/GenBank/DDBJ databases">
        <title>Genomic Encyclopedia of Archaeal and Bacterial Type Strains, Phase II (KMG-II): from individual species to whole genera.</title>
        <authorList>
            <person name="Goeker M."/>
        </authorList>
    </citation>
    <scope>NUCLEOTIDE SEQUENCE [LARGE SCALE GENOMIC DNA]</scope>
    <source>
        <strain evidence="3 4">DSM 22009</strain>
    </source>
</reference>
<name>A0A2W7MZL7_9RHOB</name>
<dbReference type="RefSeq" id="WP_272939497.1">
    <property type="nucleotide sequence ID" value="NZ_QKZL01000020.1"/>
</dbReference>
<evidence type="ECO:0000256" key="2">
    <source>
        <dbReference type="SAM" id="MobiDB-lite"/>
    </source>
</evidence>
<dbReference type="Gene3D" id="3.40.50.10540">
    <property type="entry name" value="Crotonobetainyl-coa:carnitine coa-transferase, domain 1"/>
    <property type="match status" value="1"/>
</dbReference>
<dbReference type="Proteomes" id="UP000248916">
    <property type="component" value="Unassembled WGS sequence"/>
</dbReference>
<dbReference type="EMBL" id="QKZL01000020">
    <property type="protein sequence ID" value="PZX13023.1"/>
    <property type="molecule type" value="Genomic_DNA"/>
</dbReference>
<feature type="region of interest" description="Disordered" evidence="2">
    <location>
        <begin position="368"/>
        <end position="394"/>
    </location>
</feature>
<keyword evidence="4" id="KW-1185">Reference proteome</keyword>
<protein>
    <submittedName>
        <fullName evidence="3">Formyl-CoA transferase</fullName>
    </submittedName>
</protein>
<comment type="caution">
    <text evidence="3">The sequence shown here is derived from an EMBL/GenBank/DDBJ whole genome shotgun (WGS) entry which is preliminary data.</text>
</comment>
<dbReference type="InterPro" id="IPR003673">
    <property type="entry name" value="CoA-Trfase_fam_III"/>
</dbReference>
<dbReference type="InterPro" id="IPR050483">
    <property type="entry name" value="CoA-transferase_III_domain"/>
</dbReference>
<dbReference type="SUPFAM" id="SSF89796">
    <property type="entry name" value="CoA-transferase family III (CaiB/BaiF)"/>
    <property type="match status" value="1"/>
</dbReference>
<organism evidence="3 4">
    <name type="scientific">Palleronia aestuarii</name>
    <dbReference type="NCBI Taxonomy" id="568105"/>
    <lineage>
        <taxon>Bacteria</taxon>
        <taxon>Pseudomonadati</taxon>
        <taxon>Pseudomonadota</taxon>
        <taxon>Alphaproteobacteria</taxon>
        <taxon>Rhodobacterales</taxon>
        <taxon>Roseobacteraceae</taxon>
        <taxon>Palleronia</taxon>
    </lineage>
</organism>
<dbReference type="GO" id="GO:0008410">
    <property type="term" value="F:CoA-transferase activity"/>
    <property type="evidence" value="ECO:0007669"/>
    <property type="project" value="TreeGrafter"/>
</dbReference>
<proteinExistence type="predicted"/>
<dbReference type="InterPro" id="IPR023606">
    <property type="entry name" value="CoA-Trfase_III_dom_1_sf"/>
</dbReference>
<sequence>MSDQNTNPPFQSFPLHIPRPKDAPLPLAGVRVADFTRYMAGPYCTQTLCDLGAEVIKIEAVEGGDETRTFIPPEIDGESPYFLGLNRGKRSVALNLASEGGRRVARDIVAACDIVVENFSPGVMERLGLSEPDLRKVRPDIIYCAISGYGSGTSHADQPGFDSVFQAETGFMSMTGASNGPPMRTGSPIIDIASAMQATTAILAALVARHVHGDGQRVEVSMFDTGLAILGYQSMNYLSGGGDPVRQGNEAAVATPIGLFDTADGGQLYVSCGSQRSWIALAKHVLERPDLVEDPRFSDNRRRNENRLDLTEIMERIFSGAPRDHWIGKARAGRVPIGAVRTVGEAMEATLTRERGLVSRIEDASGRQVPNIGSPLRFDRTPVADPQPAPRLGADTEPVLRTWLGYDDACMEKARRDGAFSPRKPK</sequence>
<gene>
    <name evidence="3" type="ORF">LX81_03400</name>
</gene>
<keyword evidence="1 3" id="KW-0808">Transferase</keyword>
<evidence type="ECO:0000313" key="4">
    <source>
        <dbReference type="Proteomes" id="UP000248916"/>
    </source>
</evidence>
<dbReference type="PANTHER" id="PTHR48207:SF4">
    <property type="entry name" value="BLL6097 PROTEIN"/>
    <property type="match status" value="1"/>
</dbReference>
<dbReference type="Gene3D" id="3.30.1540.10">
    <property type="entry name" value="formyl-coa transferase, domain 3"/>
    <property type="match status" value="1"/>
</dbReference>
<accession>A0A2W7MZL7</accession>
<dbReference type="PANTHER" id="PTHR48207">
    <property type="entry name" value="SUCCINATE--HYDROXYMETHYLGLUTARATE COA-TRANSFERASE"/>
    <property type="match status" value="1"/>
</dbReference>